<evidence type="ECO:0000256" key="3">
    <source>
        <dbReference type="ARBA" id="ARBA00022475"/>
    </source>
</evidence>
<evidence type="ECO:0000313" key="10">
    <source>
        <dbReference type="Proteomes" id="UP000295164"/>
    </source>
</evidence>
<dbReference type="InterPro" id="IPR032818">
    <property type="entry name" value="DedA-like"/>
</dbReference>
<keyword evidence="4 7" id="KW-0812">Transmembrane</keyword>
<evidence type="ECO:0000256" key="2">
    <source>
        <dbReference type="ARBA" id="ARBA00010792"/>
    </source>
</evidence>
<evidence type="ECO:0000256" key="7">
    <source>
        <dbReference type="RuleBase" id="RU367016"/>
    </source>
</evidence>
<dbReference type="EMBL" id="SKFH01000009">
    <property type="protein sequence ID" value="TCZ72919.1"/>
    <property type="molecule type" value="Genomic_DNA"/>
</dbReference>
<feature type="transmembrane region" description="Helical" evidence="7">
    <location>
        <begin position="183"/>
        <end position="204"/>
    </location>
</feature>
<dbReference type="AlphaFoldDB" id="A0A4R4E0M1"/>
<comment type="similarity">
    <text evidence="2 7">Belongs to the DedA family.</text>
</comment>
<comment type="caution">
    <text evidence="9">The sequence shown here is derived from an EMBL/GenBank/DDBJ whole genome shotgun (WGS) entry which is preliminary data.</text>
</comment>
<feature type="transmembrane region" description="Helical" evidence="7">
    <location>
        <begin position="12"/>
        <end position="34"/>
    </location>
</feature>
<organism evidence="9 10">
    <name type="scientific">Flaviaesturariibacter aridisoli</name>
    <dbReference type="NCBI Taxonomy" id="2545761"/>
    <lineage>
        <taxon>Bacteria</taxon>
        <taxon>Pseudomonadati</taxon>
        <taxon>Bacteroidota</taxon>
        <taxon>Chitinophagia</taxon>
        <taxon>Chitinophagales</taxon>
        <taxon>Chitinophagaceae</taxon>
        <taxon>Flaviaestuariibacter</taxon>
    </lineage>
</organism>
<dbReference type="GO" id="GO:0005886">
    <property type="term" value="C:plasma membrane"/>
    <property type="evidence" value="ECO:0007669"/>
    <property type="project" value="UniProtKB-SubCell"/>
</dbReference>
<dbReference type="InterPro" id="IPR032816">
    <property type="entry name" value="VTT_dom"/>
</dbReference>
<protein>
    <submittedName>
        <fullName evidence="9">DedA family protein</fullName>
    </submittedName>
</protein>
<evidence type="ECO:0000256" key="6">
    <source>
        <dbReference type="ARBA" id="ARBA00023136"/>
    </source>
</evidence>
<reference evidence="9 10" key="1">
    <citation type="submission" date="2019-03" db="EMBL/GenBank/DDBJ databases">
        <authorList>
            <person name="Kim M.K.M."/>
        </authorList>
    </citation>
    <scope>NUCLEOTIDE SEQUENCE [LARGE SCALE GENOMIC DNA]</scope>
    <source>
        <strain evidence="9 10">17J68-15</strain>
    </source>
</reference>
<proteinExistence type="inferred from homology"/>
<sequence>MLNNLIHWIIENGGLYILLFVIFAETGLFVGFFLPGDSLLFTAGIYISKFCGQIGDGSVTAWKVALILFLVVFASVLGNVVGYWFGRKTGPLIYERKESWLFRKKHLLRAQEFYTQNGKGTIFLAKFLPIIRTFAPIIAGIVRMDRGTFMLYNLLGSLAWVCSMMLGGYFLESWVSSRFGFSLAAHIEMIAIIIILITTLPVIWKLFFARKKVVPNSPNDPNSVL</sequence>
<dbReference type="OrthoDB" id="9813426at2"/>
<keyword evidence="6 7" id="KW-0472">Membrane</keyword>
<evidence type="ECO:0000313" key="9">
    <source>
        <dbReference type="EMBL" id="TCZ72919.1"/>
    </source>
</evidence>
<feature type="transmembrane region" description="Helical" evidence="7">
    <location>
        <begin position="151"/>
        <end position="171"/>
    </location>
</feature>
<keyword evidence="10" id="KW-1185">Reference proteome</keyword>
<gene>
    <name evidence="9" type="ORF">E0486_07595</name>
</gene>
<keyword evidence="5 7" id="KW-1133">Transmembrane helix</keyword>
<dbReference type="Proteomes" id="UP000295164">
    <property type="component" value="Unassembled WGS sequence"/>
</dbReference>
<dbReference type="PANTHER" id="PTHR30353">
    <property type="entry name" value="INNER MEMBRANE PROTEIN DEDA-RELATED"/>
    <property type="match status" value="1"/>
</dbReference>
<evidence type="ECO:0000259" key="8">
    <source>
        <dbReference type="Pfam" id="PF09335"/>
    </source>
</evidence>
<keyword evidence="3 7" id="KW-1003">Cell membrane</keyword>
<dbReference type="PANTHER" id="PTHR30353:SF0">
    <property type="entry name" value="TRANSMEMBRANE PROTEIN"/>
    <property type="match status" value="1"/>
</dbReference>
<evidence type="ECO:0000256" key="1">
    <source>
        <dbReference type="ARBA" id="ARBA00004651"/>
    </source>
</evidence>
<dbReference type="RefSeq" id="WP_131851554.1">
    <property type="nucleotide sequence ID" value="NZ_SKFH01000009.1"/>
</dbReference>
<feature type="transmembrane region" description="Helical" evidence="7">
    <location>
        <begin position="64"/>
        <end position="86"/>
    </location>
</feature>
<name>A0A4R4E0M1_9BACT</name>
<accession>A0A4R4E0M1</accession>
<feature type="domain" description="VTT" evidence="8">
    <location>
        <begin position="35"/>
        <end position="169"/>
    </location>
</feature>
<evidence type="ECO:0000256" key="4">
    <source>
        <dbReference type="ARBA" id="ARBA00022692"/>
    </source>
</evidence>
<dbReference type="Pfam" id="PF09335">
    <property type="entry name" value="VTT_dom"/>
    <property type="match status" value="1"/>
</dbReference>
<evidence type="ECO:0000256" key="5">
    <source>
        <dbReference type="ARBA" id="ARBA00022989"/>
    </source>
</evidence>
<comment type="subcellular location">
    <subcellularLocation>
        <location evidence="1 7">Cell membrane</location>
        <topology evidence="1 7">Multi-pass membrane protein</topology>
    </subcellularLocation>
</comment>